<gene>
    <name evidence="7" type="ORF">VB739_12740</name>
</gene>
<feature type="transmembrane region" description="Helical" evidence="6">
    <location>
        <begin position="103"/>
        <end position="120"/>
    </location>
</feature>
<dbReference type="PANTHER" id="PTHR43701:SF2">
    <property type="entry name" value="MEMBRANE TRANSPORTER PROTEIN YJNA-RELATED"/>
    <property type="match status" value="1"/>
</dbReference>
<dbReference type="EMBL" id="JAYGHY010000049">
    <property type="protein sequence ID" value="MEA5443425.1"/>
    <property type="molecule type" value="Genomic_DNA"/>
</dbReference>
<feature type="transmembrane region" description="Helical" evidence="6">
    <location>
        <begin position="237"/>
        <end position="254"/>
    </location>
</feature>
<comment type="caution">
    <text evidence="7">The sequence shown here is derived from an EMBL/GenBank/DDBJ whole genome shotgun (WGS) entry which is preliminary data.</text>
</comment>
<keyword evidence="8" id="KW-1185">Reference proteome</keyword>
<evidence type="ECO:0000256" key="2">
    <source>
        <dbReference type="ARBA" id="ARBA00009142"/>
    </source>
</evidence>
<keyword evidence="6" id="KW-1003">Cell membrane</keyword>
<feature type="transmembrane region" description="Helical" evidence="6">
    <location>
        <begin position="7"/>
        <end position="34"/>
    </location>
</feature>
<reference evidence="7 8" key="1">
    <citation type="submission" date="2023-12" db="EMBL/GenBank/DDBJ databases">
        <title>Baltic Sea Cyanobacteria.</title>
        <authorList>
            <person name="Delbaje E."/>
            <person name="Fewer D.P."/>
            <person name="Shishido T.K."/>
        </authorList>
    </citation>
    <scope>NUCLEOTIDE SEQUENCE [LARGE SCALE GENOMIC DNA]</scope>
    <source>
        <strain evidence="7 8">UHCC 0281</strain>
    </source>
</reference>
<dbReference type="PANTHER" id="PTHR43701">
    <property type="entry name" value="MEMBRANE TRANSPORTER PROTEIN MJ0441-RELATED"/>
    <property type="match status" value="1"/>
</dbReference>
<evidence type="ECO:0000256" key="6">
    <source>
        <dbReference type="RuleBase" id="RU363041"/>
    </source>
</evidence>
<feature type="transmembrane region" description="Helical" evidence="6">
    <location>
        <begin position="141"/>
        <end position="171"/>
    </location>
</feature>
<comment type="similarity">
    <text evidence="2 6">Belongs to the 4-toluene sulfonate uptake permease (TSUP) (TC 2.A.102) family.</text>
</comment>
<evidence type="ECO:0000256" key="4">
    <source>
        <dbReference type="ARBA" id="ARBA00022989"/>
    </source>
</evidence>
<feature type="transmembrane region" description="Helical" evidence="6">
    <location>
        <begin position="204"/>
        <end position="225"/>
    </location>
</feature>
<keyword evidence="5 6" id="KW-0472">Membrane</keyword>
<keyword evidence="4 6" id="KW-1133">Transmembrane helix</keyword>
<proteinExistence type="inferred from homology"/>
<evidence type="ECO:0000256" key="5">
    <source>
        <dbReference type="ARBA" id="ARBA00023136"/>
    </source>
</evidence>
<comment type="subcellular location">
    <subcellularLocation>
        <location evidence="6">Cell membrane</location>
        <topology evidence="6">Multi-pass membrane protein</topology>
    </subcellularLocation>
    <subcellularLocation>
        <location evidence="1">Membrane</location>
        <topology evidence="1">Multi-pass membrane protein</topology>
    </subcellularLocation>
</comment>
<sequence length="274" mass="27049">MSATLLLLMAAGGGLIGFLLAVLGAGGSILLLPLLISGAGLPTREAVPLSLLAVTLLAVANAGPYLRRRQVAPRPALILGVPALAGSWIGGTLVKHGLIPEPVQLGVFAAAALVAAWLLSRRPTGTQTARAPRSGGSPLALAGQGVLVGLLTGIAGVGGGFAIVPALVLLAGLPMPLASGTSLVLIATNSLVALAALGHWPAAGLPLLGPLVVGGLLGAIGGQALAPRLSDRHLRQGFAALLVGSALLTGAEAFQRQRTTSSAVPSPPTVPQQR</sequence>
<evidence type="ECO:0000313" key="7">
    <source>
        <dbReference type="EMBL" id="MEA5443425.1"/>
    </source>
</evidence>
<name>A0ABU5SY24_9CYAN</name>
<protein>
    <recommendedName>
        <fullName evidence="6">Probable membrane transporter protein</fullName>
    </recommendedName>
</protein>
<dbReference type="Proteomes" id="UP001302329">
    <property type="component" value="Unassembled WGS sequence"/>
</dbReference>
<organism evidence="7 8">
    <name type="scientific">Cyanobium gracile UHCC 0281</name>
    <dbReference type="NCBI Taxonomy" id="3110309"/>
    <lineage>
        <taxon>Bacteria</taxon>
        <taxon>Bacillati</taxon>
        <taxon>Cyanobacteriota</taxon>
        <taxon>Cyanophyceae</taxon>
        <taxon>Synechococcales</taxon>
        <taxon>Prochlorococcaceae</taxon>
        <taxon>Cyanobium</taxon>
    </lineage>
</organism>
<accession>A0ABU5SY24</accession>
<feature type="transmembrane region" description="Helical" evidence="6">
    <location>
        <begin position="76"/>
        <end position="97"/>
    </location>
</feature>
<evidence type="ECO:0000313" key="8">
    <source>
        <dbReference type="Proteomes" id="UP001302329"/>
    </source>
</evidence>
<evidence type="ECO:0000256" key="3">
    <source>
        <dbReference type="ARBA" id="ARBA00022692"/>
    </source>
</evidence>
<evidence type="ECO:0000256" key="1">
    <source>
        <dbReference type="ARBA" id="ARBA00004141"/>
    </source>
</evidence>
<keyword evidence="3 6" id="KW-0812">Transmembrane</keyword>
<feature type="transmembrane region" description="Helical" evidence="6">
    <location>
        <begin position="46"/>
        <end position="64"/>
    </location>
</feature>
<dbReference type="InterPro" id="IPR002781">
    <property type="entry name" value="TM_pro_TauE-like"/>
</dbReference>
<dbReference type="InterPro" id="IPR051598">
    <property type="entry name" value="TSUP/Inactive_protease-like"/>
</dbReference>
<dbReference type="Pfam" id="PF01925">
    <property type="entry name" value="TauE"/>
    <property type="match status" value="1"/>
</dbReference>
<feature type="transmembrane region" description="Helical" evidence="6">
    <location>
        <begin position="177"/>
        <end position="197"/>
    </location>
</feature>